<feature type="transmembrane region" description="Helical" evidence="5">
    <location>
        <begin position="12"/>
        <end position="45"/>
    </location>
</feature>
<evidence type="ECO:0000256" key="4">
    <source>
        <dbReference type="ARBA" id="ARBA00023136"/>
    </source>
</evidence>
<keyword evidence="4 5" id="KW-0472">Membrane</keyword>
<keyword evidence="3 5" id="KW-1133">Transmembrane helix</keyword>
<feature type="domain" description="NfeD-like C-terminal" evidence="6">
    <location>
        <begin position="90"/>
        <end position="143"/>
    </location>
</feature>
<dbReference type="InterPro" id="IPR052165">
    <property type="entry name" value="Membrane_assoc_protease"/>
</dbReference>
<dbReference type="Pfam" id="PF01957">
    <property type="entry name" value="NfeD"/>
    <property type="match status" value="1"/>
</dbReference>
<dbReference type="AlphaFoldDB" id="A0A0A0BD19"/>
<gene>
    <name evidence="7" type="ORF">LP43_1690</name>
</gene>
<reference evidence="7 8" key="1">
    <citation type="submission" date="2014-09" db="EMBL/GenBank/DDBJ databases">
        <authorList>
            <person name="Grob C."/>
            <person name="Taubert M."/>
            <person name="Howat A.M."/>
            <person name="Burns O.J."/>
            <person name="Dixon J.L."/>
            <person name="Chen Y."/>
            <person name="Murrell J.C."/>
        </authorList>
    </citation>
    <scope>NUCLEOTIDE SEQUENCE [LARGE SCALE GENOMIC DNA]</scope>
    <source>
        <strain evidence="7">L4</strain>
    </source>
</reference>
<evidence type="ECO:0000259" key="6">
    <source>
        <dbReference type="Pfam" id="PF01957"/>
    </source>
</evidence>
<dbReference type="PANTHER" id="PTHR33507:SF3">
    <property type="entry name" value="INNER MEMBRANE PROTEIN YBBJ"/>
    <property type="match status" value="1"/>
</dbReference>
<evidence type="ECO:0000256" key="2">
    <source>
        <dbReference type="ARBA" id="ARBA00022692"/>
    </source>
</evidence>
<sequence>MPFVIDFWHWWIFAVVLVTIEILAPSFFALWLGIAAFLTGLALLLFPQLGWEYQLMLFAVLSVLSIVMWRHYYLKNPIVSDQPNLNRRGAQYIGRTVTLSAPIADGVGKIKLDDSTWKVRGPDCAAGKKVRITGLDNVVFTVEVIE</sequence>
<keyword evidence="7" id="KW-0378">Hydrolase</keyword>
<name>A0A0A0BD19_9GAMM</name>
<dbReference type="InterPro" id="IPR012340">
    <property type="entry name" value="NA-bd_OB-fold"/>
</dbReference>
<dbReference type="EMBL" id="JRQD01000004">
    <property type="protein sequence ID" value="KGM06468.1"/>
    <property type="molecule type" value="Genomic_DNA"/>
</dbReference>
<evidence type="ECO:0000256" key="3">
    <source>
        <dbReference type="ARBA" id="ARBA00022989"/>
    </source>
</evidence>
<dbReference type="PANTHER" id="PTHR33507">
    <property type="entry name" value="INNER MEMBRANE PROTEIN YBBJ"/>
    <property type="match status" value="1"/>
</dbReference>
<evidence type="ECO:0000256" key="5">
    <source>
        <dbReference type="SAM" id="Phobius"/>
    </source>
</evidence>
<protein>
    <submittedName>
        <fullName evidence="7">Putative activity regulator of membrane protease YbbK</fullName>
    </submittedName>
</protein>
<evidence type="ECO:0000256" key="1">
    <source>
        <dbReference type="ARBA" id="ARBA00004141"/>
    </source>
</evidence>
<evidence type="ECO:0000313" key="8">
    <source>
        <dbReference type="Proteomes" id="UP000029999"/>
    </source>
</evidence>
<dbReference type="Gene3D" id="2.40.50.140">
    <property type="entry name" value="Nucleic acid-binding proteins"/>
    <property type="match status" value="1"/>
</dbReference>
<evidence type="ECO:0000313" key="7">
    <source>
        <dbReference type="EMBL" id="KGM06468.1"/>
    </source>
</evidence>
<dbReference type="GO" id="GO:0005886">
    <property type="term" value="C:plasma membrane"/>
    <property type="evidence" value="ECO:0007669"/>
    <property type="project" value="TreeGrafter"/>
</dbReference>
<dbReference type="STRING" id="392484.LP43_1690"/>
<dbReference type="RefSeq" id="WP_036314204.1">
    <property type="nucleotide sequence ID" value="NZ_JRQD01000004.1"/>
</dbReference>
<proteinExistence type="predicted"/>
<feature type="transmembrane region" description="Helical" evidence="5">
    <location>
        <begin position="51"/>
        <end position="69"/>
    </location>
</feature>
<keyword evidence="2 5" id="KW-0812">Transmembrane</keyword>
<accession>A0A0A0BD19</accession>
<dbReference type="Proteomes" id="UP000029999">
    <property type="component" value="Unassembled WGS sequence"/>
</dbReference>
<organism evidence="7 8">
    <name type="scientific">Methylophaga thiooxydans</name>
    <dbReference type="NCBI Taxonomy" id="392484"/>
    <lineage>
        <taxon>Bacteria</taxon>
        <taxon>Pseudomonadati</taxon>
        <taxon>Pseudomonadota</taxon>
        <taxon>Gammaproteobacteria</taxon>
        <taxon>Thiotrichales</taxon>
        <taxon>Piscirickettsiaceae</taxon>
        <taxon>Methylophaga</taxon>
    </lineage>
</organism>
<comment type="subcellular location">
    <subcellularLocation>
        <location evidence="1">Membrane</location>
        <topology evidence="1">Multi-pass membrane protein</topology>
    </subcellularLocation>
</comment>
<dbReference type="GO" id="GO:0008233">
    <property type="term" value="F:peptidase activity"/>
    <property type="evidence" value="ECO:0007669"/>
    <property type="project" value="UniProtKB-KW"/>
</dbReference>
<comment type="caution">
    <text evidence="7">The sequence shown here is derived from an EMBL/GenBank/DDBJ whole genome shotgun (WGS) entry which is preliminary data.</text>
</comment>
<dbReference type="GO" id="GO:0006508">
    <property type="term" value="P:proteolysis"/>
    <property type="evidence" value="ECO:0007669"/>
    <property type="project" value="UniProtKB-KW"/>
</dbReference>
<keyword evidence="7" id="KW-0645">Protease</keyword>
<dbReference type="InterPro" id="IPR002810">
    <property type="entry name" value="NfeD-like_C"/>
</dbReference>